<dbReference type="AlphaFoldDB" id="A0A6M3J9Z3"/>
<proteinExistence type="predicted"/>
<evidence type="ECO:0000313" key="1">
    <source>
        <dbReference type="EMBL" id="QJA67049.1"/>
    </source>
</evidence>
<accession>A0A6M3J9Z3</accession>
<protein>
    <submittedName>
        <fullName evidence="1">Uncharacterized protein</fullName>
    </submittedName>
</protein>
<evidence type="ECO:0000313" key="2">
    <source>
        <dbReference type="EMBL" id="QJA82983.1"/>
    </source>
</evidence>
<dbReference type="EMBL" id="MT142501">
    <property type="protein sequence ID" value="QJA82983.1"/>
    <property type="molecule type" value="Genomic_DNA"/>
</dbReference>
<sequence length="59" mass="6822">MDPWEKLIAYFADKNHPICNCGEAYYEKGTTNCRHGCSANQFDAKRYIAKKVLKLLPKK</sequence>
<name>A0A6M3J9Z3_9ZZZZ</name>
<gene>
    <name evidence="2" type="ORF">MM415A00328_0001</name>
    <name evidence="1" type="ORF">MM415B00308_0027</name>
</gene>
<reference evidence="1" key="1">
    <citation type="submission" date="2020-03" db="EMBL/GenBank/DDBJ databases">
        <title>The deep terrestrial virosphere.</title>
        <authorList>
            <person name="Holmfeldt K."/>
            <person name="Nilsson E."/>
            <person name="Simone D."/>
            <person name="Lopez-Fernandez M."/>
            <person name="Wu X."/>
            <person name="de Brujin I."/>
            <person name="Lundin D."/>
            <person name="Andersson A."/>
            <person name="Bertilsson S."/>
            <person name="Dopson M."/>
        </authorList>
    </citation>
    <scope>NUCLEOTIDE SEQUENCE</scope>
    <source>
        <strain evidence="2">MM415A00328</strain>
        <strain evidence="1">MM415B00308</strain>
    </source>
</reference>
<organism evidence="1">
    <name type="scientific">viral metagenome</name>
    <dbReference type="NCBI Taxonomy" id="1070528"/>
    <lineage>
        <taxon>unclassified sequences</taxon>
        <taxon>metagenomes</taxon>
        <taxon>organismal metagenomes</taxon>
    </lineage>
</organism>
<dbReference type="EMBL" id="MT141565">
    <property type="protein sequence ID" value="QJA67049.1"/>
    <property type="molecule type" value="Genomic_DNA"/>
</dbReference>